<name>A0A510E5P6_9CREN</name>
<dbReference type="EMBL" id="AP018930">
    <property type="protein sequence ID" value="BBG27757.1"/>
    <property type="molecule type" value="Genomic_DNA"/>
</dbReference>
<dbReference type="Gene3D" id="3.40.50.300">
    <property type="entry name" value="P-loop containing nucleotide triphosphate hydrolases"/>
    <property type="match status" value="1"/>
</dbReference>
<feature type="coiled-coil region" evidence="1">
    <location>
        <begin position="317"/>
        <end position="357"/>
    </location>
</feature>
<dbReference type="RefSeq" id="WP_149564978.1">
    <property type="nucleotide sequence ID" value="NZ_AP018930.1"/>
</dbReference>
<evidence type="ECO:0000313" key="2">
    <source>
        <dbReference type="EMBL" id="BBG27757.1"/>
    </source>
</evidence>
<proteinExistence type="predicted"/>
<accession>A0A510E5P6</accession>
<dbReference type="AlphaFoldDB" id="A0A510E5P6"/>
<dbReference type="SUPFAM" id="SSF52540">
    <property type="entry name" value="P-loop containing nucleoside triphosphate hydrolases"/>
    <property type="match status" value="1"/>
</dbReference>
<evidence type="ECO:0000313" key="3">
    <source>
        <dbReference type="Proteomes" id="UP000325030"/>
    </source>
</evidence>
<evidence type="ECO:0000256" key="1">
    <source>
        <dbReference type="SAM" id="Coils"/>
    </source>
</evidence>
<gene>
    <name evidence="2" type="ORF">IC007_2311</name>
</gene>
<organism evidence="2 3">
    <name type="scientific">Sulfuracidifex tepidarius</name>
    <dbReference type="NCBI Taxonomy" id="1294262"/>
    <lineage>
        <taxon>Archaea</taxon>
        <taxon>Thermoproteota</taxon>
        <taxon>Thermoprotei</taxon>
        <taxon>Sulfolobales</taxon>
        <taxon>Sulfolobaceae</taxon>
        <taxon>Sulfuracidifex</taxon>
    </lineage>
</organism>
<dbReference type="InterPro" id="IPR027417">
    <property type="entry name" value="P-loop_NTPase"/>
</dbReference>
<dbReference type="GeneID" id="41718620"/>
<keyword evidence="1" id="KW-0175">Coiled coil</keyword>
<protein>
    <recommendedName>
        <fullName evidence="4">AAA domain-containing protein</fullName>
    </recommendedName>
</protein>
<dbReference type="Proteomes" id="UP000325030">
    <property type="component" value="Chromosome"/>
</dbReference>
<reference evidence="3" key="1">
    <citation type="submission" date="2018-09" db="EMBL/GenBank/DDBJ databases">
        <title>Complete Genome Sequencing of Sulfolobus sp. JCM 16834.</title>
        <authorList>
            <person name="Kato S."/>
            <person name="Itoh T."/>
            <person name="Ohkuma M."/>
        </authorList>
    </citation>
    <scope>NUCLEOTIDE SEQUENCE [LARGE SCALE GENOMIC DNA]</scope>
    <source>
        <strain evidence="3">IC-007</strain>
    </source>
</reference>
<sequence length="376" mass="43049">MNENLDDEQLNNRDKMKVKIKVKEVTDEPLRKVIQSIGVFNGEISLGNLTVFIGPNVAGKSLIFKIIRNIIKKKIPDVETYTLTFEGGIIDQLYEGDLSKDLENIKYVISTNVYGIVHSIYEKYTSFLEQMYSCLEKCGSPPDQLGDLEKDLGGLLGIIELKKKLNDQYLYNSIELVNNLKQEIENEICDLLKNGSGNGDDIKQEIENEIKNLYPLKVFPVDKGFEWIDEITGDKGKGLFDLPPSFLSSLNVTLAEYAYTFASSGDKTLIMLDEPDAFMHPGFAYFTGRLLGRMSMRDDNLLIMVITHKWDLFQGILDEFKQKAKENEKKLKIYEILRSKEENEKKNKLEIKELEKDRTYIPGFSLATYIMISKNL</sequence>
<evidence type="ECO:0008006" key="4">
    <source>
        <dbReference type="Google" id="ProtNLM"/>
    </source>
</evidence>